<protein>
    <submittedName>
        <fullName evidence="1">Uncharacterized protein</fullName>
    </submittedName>
</protein>
<evidence type="ECO:0000313" key="2">
    <source>
        <dbReference type="Proteomes" id="UP000287651"/>
    </source>
</evidence>
<name>A0A426WVR7_ENSVE</name>
<dbReference type="EMBL" id="AMZH03040961">
    <property type="protein sequence ID" value="RRT31350.1"/>
    <property type="molecule type" value="Genomic_DNA"/>
</dbReference>
<proteinExistence type="predicted"/>
<evidence type="ECO:0000313" key="1">
    <source>
        <dbReference type="EMBL" id="RRT31350.1"/>
    </source>
</evidence>
<reference evidence="1 2" key="1">
    <citation type="journal article" date="2014" name="Agronomy (Basel)">
        <title>A Draft Genome Sequence for Ensete ventricosum, the Drought-Tolerant Tree Against Hunger.</title>
        <authorList>
            <person name="Harrison J."/>
            <person name="Moore K.A."/>
            <person name="Paszkiewicz K."/>
            <person name="Jones T."/>
            <person name="Grant M."/>
            <person name="Ambacheew D."/>
            <person name="Muzemil S."/>
            <person name="Studholme D.J."/>
        </authorList>
    </citation>
    <scope>NUCLEOTIDE SEQUENCE [LARGE SCALE GENOMIC DNA]</scope>
</reference>
<comment type="caution">
    <text evidence="1">The sequence shown here is derived from an EMBL/GenBank/DDBJ whole genome shotgun (WGS) entry which is preliminary data.</text>
</comment>
<sequence>MHRVDAFGNSSGVCRKLAEGIGSLLGWHKGVRQKKTETRRKIIGGSLTMRWDLTGSSYDGPGLIELSRYQLQPDNGPRYSLGIGPSSYDAVGSHRKFARRFTEEIRKLAGNAKGDYWEQDRRTCRKIARGCRSMRELVVDAGVPQEG</sequence>
<organism evidence="1 2">
    <name type="scientific">Ensete ventricosum</name>
    <name type="common">Abyssinian banana</name>
    <name type="synonym">Musa ensete</name>
    <dbReference type="NCBI Taxonomy" id="4639"/>
    <lineage>
        <taxon>Eukaryota</taxon>
        <taxon>Viridiplantae</taxon>
        <taxon>Streptophyta</taxon>
        <taxon>Embryophyta</taxon>
        <taxon>Tracheophyta</taxon>
        <taxon>Spermatophyta</taxon>
        <taxon>Magnoliopsida</taxon>
        <taxon>Liliopsida</taxon>
        <taxon>Zingiberales</taxon>
        <taxon>Musaceae</taxon>
        <taxon>Ensete</taxon>
    </lineage>
</organism>
<gene>
    <name evidence="1" type="ORF">B296_00052008</name>
</gene>
<dbReference type="Proteomes" id="UP000287651">
    <property type="component" value="Unassembled WGS sequence"/>
</dbReference>
<dbReference type="AlphaFoldDB" id="A0A426WVR7"/>
<accession>A0A426WVR7</accession>